<dbReference type="eggNOG" id="KOG4332">
    <property type="taxonomic scope" value="Eukaryota"/>
</dbReference>
<feature type="transmembrane region" description="Helical" evidence="1">
    <location>
        <begin position="372"/>
        <end position="391"/>
    </location>
</feature>
<dbReference type="GeneID" id="17090261"/>
<dbReference type="GO" id="GO:0015098">
    <property type="term" value="F:molybdate ion transmembrane transporter activity"/>
    <property type="evidence" value="ECO:0007669"/>
    <property type="project" value="InterPro"/>
</dbReference>
<organism evidence="2 3">
    <name type="scientific">Galdieria sulphuraria</name>
    <name type="common">Red alga</name>
    <dbReference type="NCBI Taxonomy" id="130081"/>
    <lineage>
        <taxon>Eukaryota</taxon>
        <taxon>Rhodophyta</taxon>
        <taxon>Bangiophyceae</taxon>
        <taxon>Galdieriales</taxon>
        <taxon>Galdieriaceae</taxon>
        <taxon>Galdieria</taxon>
    </lineage>
</organism>
<feature type="transmembrane region" description="Helical" evidence="1">
    <location>
        <begin position="397"/>
        <end position="416"/>
    </location>
</feature>
<dbReference type="STRING" id="130081.M2XN54"/>
<dbReference type="EMBL" id="KB454491">
    <property type="protein sequence ID" value="EME31627.1"/>
    <property type="molecule type" value="Genomic_DNA"/>
</dbReference>
<sequence length="434" mass="49183">MFWLYFVSLSLLCIIARVYIRLYKVSQVSKEIDSENFEVQGRKLQGEYLIVYLLAVSADWLQGPYVYALYEQYGFSKAQIGFLFVAGFGSSGIFGTFVGSSADRFGRKRLCLVYGLLYSISCITKHFPIFTILLLGRLLGGISTSILFSSFESWLISEHNKRLLPGWLLNEIFAKAQFGNGLMAILAGQVANILASNFGKVAPFDASILILFIMSLVIYMKWDENYGDNHKDSKVGFHCALQSLFAEQRIWLLGVFQSCFESVMYIFVFMWTPALQLTSSTNIPHGLVFSCFMVALMLGSCTFTILEGNVEVVQLLRICFIVTAIVFLVTISSSVLWIVFFSFVLFETICGVFFPSMAVLRARTIPNEYRSTIMNLYRVPLNFIVLVVLLADWSVSTTFEVCVFLMFIVIFTHHLFTCQREVLTSREKTISEDA</sequence>
<dbReference type="Gramene" id="EME31627">
    <property type="protein sequence ID" value="EME31627"/>
    <property type="gene ID" value="Gasu_12970"/>
</dbReference>
<evidence type="ECO:0000256" key="1">
    <source>
        <dbReference type="SAM" id="Phobius"/>
    </source>
</evidence>
<dbReference type="KEGG" id="gsl:Gasu_12970"/>
<proteinExistence type="predicted"/>
<feature type="transmembrane region" description="Helical" evidence="1">
    <location>
        <begin position="313"/>
        <end position="331"/>
    </location>
</feature>
<dbReference type="RefSeq" id="XP_005708147.1">
    <property type="nucleotide sequence ID" value="XM_005708090.1"/>
</dbReference>
<dbReference type="AlphaFoldDB" id="M2XN54"/>
<reference evidence="3" key="1">
    <citation type="journal article" date="2013" name="Science">
        <title>Gene transfer from bacteria and archaea facilitated evolution of an extremophilic eukaryote.</title>
        <authorList>
            <person name="Schonknecht G."/>
            <person name="Chen W.H."/>
            <person name="Ternes C.M."/>
            <person name="Barbier G.G."/>
            <person name="Shrestha R.P."/>
            <person name="Stanke M."/>
            <person name="Brautigam A."/>
            <person name="Baker B.J."/>
            <person name="Banfield J.F."/>
            <person name="Garavito R.M."/>
            <person name="Carr K."/>
            <person name="Wilkerson C."/>
            <person name="Rensing S.A."/>
            <person name="Gagneul D."/>
            <person name="Dickenson N.E."/>
            <person name="Oesterhelt C."/>
            <person name="Lercher M.J."/>
            <person name="Weber A.P."/>
        </authorList>
    </citation>
    <scope>NUCLEOTIDE SEQUENCE [LARGE SCALE GENOMIC DNA]</scope>
    <source>
        <strain evidence="3">074W</strain>
    </source>
</reference>
<evidence type="ECO:0000313" key="2">
    <source>
        <dbReference type="EMBL" id="EME31627.1"/>
    </source>
</evidence>
<dbReference type="Proteomes" id="UP000030680">
    <property type="component" value="Unassembled WGS sequence"/>
</dbReference>
<feature type="transmembrane region" description="Helical" evidence="1">
    <location>
        <begin position="201"/>
        <end position="220"/>
    </location>
</feature>
<evidence type="ECO:0000313" key="3">
    <source>
        <dbReference type="Proteomes" id="UP000030680"/>
    </source>
</evidence>
<dbReference type="InterPro" id="IPR008509">
    <property type="entry name" value="MOT2/MFSD5"/>
</dbReference>
<feature type="transmembrane region" description="Helical" evidence="1">
    <location>
        <begin position="283"/>
        <end position="306"/>
    </location>
</feature>
<keyword evidence="1" id="KW-0472">Membrane</keyword>
<feature type="transmembrane region" description="Helical" evidence="1">
    <location>
        <begin position="80"/>
        <end position="99"/>
    </location>
</feature>
<dbReference type="CDD" id="cd17487">
    <property type="entry name" value="MFS_MFSD5_like"/>
    <property type="match status" value="1"/>
</dbReference>
<feature type="transmembrane region" description="Helical" evidence="1">
    <location>
        <begin position="337"/>
        <end position="360"/>
    </location>
</feature>
<dbReference type="Gene3D" id="1.20.1250.20">
    <property type="entry name" value="MFS general substrate transporter like domains"/>
    <property type="match status" value="1"/>
</dbReference>
<feature type="transmembrane region" description="Helical" evidence="1">
    <location>
        <begin position="49"/>
        <end position="68"/>
    </location>
</feature>
<dbReference type="OrthoDB" id="263957at2759"/>
<dbReference type="PANTHER" id="PTHR23516:SF23">
    <property type="entry name" value="MOLYBDATE-ANION TRANSPORTER"/>
    <property type="match status" value="1"/>
</dbReference>
<feature type="transmembrane region" description="Helical" evidence="1">
    <location>
        <begin position="111"/>
        <end position="132"/>
    </location>
</feature>
<keyword evidence="3" id="KW-1185">Reference proteome</keyword>
<feature type="transmembrane region" description="Helical" evidence="1">
    <location>
        <begin position="250"/>
        <end position="271"/>
    </location>
</feature>
<gene>
    <name evidence="2" type="ORF">Gasu_12970</name>
</gene>
<dbReference type="Pfam" id="PF05631">
    <property type="entry name" value="MFS_5"/>
    <property type="match status" value="1"/>
</dbReference>
<dbReference type="InterPro" id="IPR036259">
    <property type="entry name" value="MFS_trans_sf"/>
</dbReference>
<dbReference type="GO" id="GO:0016020">
    <property type="term" value="C:membrane"/>
    <property type="evidence" value="ECO:0007669"/>
    <property type="project" value="InterPro"/>
</dbReference>
<dbReference type="OMA" id="MNTWPEN"/>
<accession>M2XN54</accession>
<name>M2XN54_GALSU</name>
<protein>
    <submittedName>
        <fullName evidence="2">MFS transporter</fullName>
    </submittedName>
</protein>
<keyword evidence="1" id="KW-1133">Transmembrane helix</keyword>
<keyword evidence="1" id="KW-0812">Transmembrane</keyword>
<dbReference type="SUPFAM" id="SSF103473">
    <property type="entry name" value="MFS general substrate transporter"/>
    <property type="match status" value="1"/>
</dbReference>
<feature type="transmembrane region" description="Helical" evidence="1">
    <location>
        <begin position="6"/>
        <end position="23"/>
    </location>
</feature>
<dbReference type="PANTHER" id="PTHR23516">
    <property type="entry name" value="SAM (S-ADENOSYL METHIONINE) TRANSPORTER"/>
    <property type="match status" value="1"/>
</dbReference>